<dbReference type="GO" id="GO:0016301">
    <property type="term" value="F:kinase activity"/>
    <property type="evidence" value="ECO:0007669"/>
    <property type="project" value="UniProtKB-KW"/>
</dbReference>
<organism evidence="1 2">
    <name type="scientific">Candidatus Methylacidiphilum fumarolicum</name>
    <dbReference type="NCBI Taxonomy" id="591154"/>
    <lineage>
        <taxon>Bacteria</taxon>
        <taxon>Pseudomonadati</taxon>
        <taxon>Verrucomicrobiota</taxon>
        <taxon>Methylacidiphilae</taxon>
        <taxon>Methylacidiphilales</taxon>
        <taxon>Methylacidiphilaceae</taxon>
        <taxon>Methylacidiphilum (ex Ratnadevi et al. 2023)</taxon>
    </lineage>
</organism>
<dbReference type="SUPFAM" id="SSF53795">
    <property type="entry name" value="PEP carboxykinase-like"/>
    <property type="match status" value="1"/>
</dbReference>
<proteinExistence type="predicted"/>
<keyword evidence="1" id="KW-0808">Transferase</keyword>
<dbReference type="RefSeq" id="WP_009060546.1">
    <property type="nucleotide sequence ID" value="NZ_OX458932.1"/>
</dbReference>
<dbReference type="Gene3D" id="3.40.50.300">
    <property type="entry name" value="P-loop containing nucleotide triphosphate hydrolases"/>
    <property type="match status" value="1"/>
</dbReference>
<dbReference type="InterPro" id="IPR027417">
    <property type="entry name" value="P-loop_NTPase"/>
</dbReference>
<dbReference type="Proteomes" id="UP001161497">
    <property type="component" value="Chromosome"/>
</dbReference>
<keyword evidence="1" id="KW-0418">Kinase</keyword>
<dbReference type="EMBL" id="OX458932">
    <property type="protein sequence ID" value="CAI9085144.1"/>
    <property type="molecule type" value="Genomic_DNA"/>
</dbReference>
<protein>
    <submittedName>
        <fullName evidence="1">Serine kinase of the HPr protein, regulates carbohydrate metabolism</fullName>
    </submittedName>
</protein>
<reference evidence="1" key="1">
    <citation type="submission" date="2023-03" db="EMBL/GenBank/DDBJ databases">
        <authorList>
            <person name="Cremers G."/>
            <person name="Picone N."/>
        </authorList>
    </citation>
    <scope>NUCLEOTIDE SEQUENCE</scope>
    <source>
        <strain evidence="1">Sample_alias</strain>
    </source>
</reference>
<gene>
    <name evidence="1" type="ORF">MFUM_0764</name>
</gene>
<accession>A0ABM9IBW2</accession>
<evidence type="ECO:0000313" key="1">
    <source>
        <dbReference type="EMBL" id="CAI9085144.1"/>
    </source>
</evidence>
<keyword evidence="2" id="KW-1185">Reference proteome</keyword>
<sequence length="155" mass="17788">MGLVASSGGGKSTLLSAFLDLGYNLVADDRIGFVLEAEEPLVVPSHPYLRNYRKEEDIGKPVRKLTEKILPLQTIFFLRWTEKVEPFIEKVEPGKAFQNLFSNSVYFPDVKIQARKILRWLAQMKTYRVYLPKGKIETLPQVCNMILSLTINDKR</sequence>
<evidence type="ECO:0000313" key="2">
    <source>
        <dbReference type="Proteomes" id="UP001161497"/>
    </source>
</evidence>
<name>A0ABM9IBW2_9BACT</name>